<proteinExistence type="predicted"/>
<protein>
    <submittedName>
        <fullName evidence="1">Uncharacterized protein</fullName>
    </submittedName>
</protein>
<sequence>MDGARVLFKRGSSLLSRSSSRSQASFAGINTWKPCSGKYMLAPSIVKRYGHVYSADRGMMGTTVLCIRKDDAVVIIGDGQVTIGSEIIKPNVRKVRRIGENVIGGFAGATADAFTLFERLEAKLEEHPGQLTRAAVELAKAWRTDKFLRRLDAIMVVADSEISLTITGNGDVLEPHDGVVGIGSGGAYAAAAARALIDIPNMDAETIAYKAMKIAADCCIYTNHNFTIERISVSSTRSPEAESQAASISIPVSEGSPDSNNPA</sequence>
<gene>
    <name evidence="1" type="ORF">O6H91_18G055100</name>
</gene>
<name>A0ACC2B1I1_DIPCM</name>
<evidence type="ECO:0000313" key="2">
    <source>
        <dbReference type="Proteomes" id="UP001162992"/>
    </source>
</evidence>
<accession>A0ACC2B1I1</accession>
<comment type="caution">
    <text evidence="1">The sequence shown here is derived from an EMBL/GenBank/DDBJ whole genome shotgun (WGS) entry which is preliminary data.</text>
</comment>
<dbReference type="EMBL" id="CM055109">
    <property type="protein sequence ID" value="KAJ7523580.1"/>
    <property type="molecule type" value="Genomic_DNA"/>
</dbReference>
<reference evidence="2" key="1">
    <citation type="journal article" date="2024" name="Proc. Natl. Acad. Sci. U.S.A.">
        <title>Extraordinary preservation of gene collinearity over three hundred million years revealed in homosporous lycophytes.</title>
        <authorList>
            <person name="Li C."/>
            <person name="Wickell D."/>
            <person name="Kuo L.Y."/>
            <person name="Chen X."/>
            <person name="Nie B."/>
            <person name="Liao X."/>
            <person name="Peng D."/>
            <person name="Ji J."/>
            <person name="Jenkins J."/>
            <person name="Williams M."/>
            <person name="Shu S."/>
            <person name="Plott C."/>
            <person name="Barry K."/>
            <person name="Rajasekar S."/>
            <person name="Grimwood J."/>
            <person name="Han X."/>
            <person name="Sun S."/>
            <person name="Hou Z."/>
            <person name="He W."/>
            <person name="Dai G."/>
            <person name="Sun C."/>
            <person name="Schmutz J."/>
            <person name="Leebens-Mack J.H."/>
            <person name="Li F.W."/>
            <person name="Wang L."/>
        </authorList>
    </citation>
    <scope>NUCLEOTIDE SEQUENCE [LARGE SCALE GENOMIC DNA]</scope>
    <source>
        <strain evidence="2">cv. PW_Plant_1</strain>
    </source>
</reference>
<evidence type="ECO:0000313" key="1">
    <source>
        <dbReference type="EMBL" id="KAJ7523580.1"/>
    </source>
</evidence>
<keyword evidence="2" id="KW-1185">Reference proteome</keyword>
<dbReference type="Proteomes" id="UP001162992">
    <property type="component" value="Chromosome 18"/>
</dbReference>
<organism evidence="1 2">
    <name type="scientific">Diphasiastrum complanatum</name>
    <name type="common">Issler's clubmoss</name>
    <name type="synonym">Lycopodium complanatum</name>
    <dbReference type="NCBI Taxonomy" id="34168"/>
    <lineage>
        <taxon>Eukaryota</taxon>
        <taxon>Viridiplantae</taxon>
        <taxon>Streptophyta</taxon>
        <taxon>Embryophyta</taxon>
        <taxon>Tracheophyta</taxon>
        <taxon>Lycopodiopsida</taxon>
        <taxon>Lycopodiales</taxon>
        <taxon>Lycopodiaceae</taxon>
        <taxon>Lycopodioideae</taxon>
        <taxon>Diphasiastrum</taxon>
    </lineage>
</organism>